<protein>
    <submittedName>
        <fullName evidence="1">Uncharacterized protein</fullName>
    </submittedName>
</protein>
<accession>A0A9D4BTC1</accession>
<reference evidence="1" key="2">
    <citation type="submission" date="2020-11" db="EMBL/GenBank/DDBJ databases">
        <authorList>
            <person name="McCartney M.A."/>
            <person name="Auch B."/>
            <person name="Kono T."/>
            <person name="Mallez S."/>
            <person name="Becker A."/>
            <person name="Gohl D.M."/>
            <person name="Silverstein K.A.T."/>
            <person name="Koren S."/>
            <person name="Bechman K.B."/>
            <person name="Herman A."/>
            <person name="Abrahante J.E."/>
            <person name="Garbe J."/>
        </authorList>
    </citation>
    <scope>NUCLEOTIDE SEQUENCE</scope>
    <source>
        <strain evidence="1">Duluth1</strain>
        <tissue evidence="1">Whole animal</tissue>
    </source>
</reference>
<reference evidence="1" key="1">
    <citation type="journal article" date="2019" name="bioRxiv">
        <title>The Genome of the Zebra Mussel, Dreissena polymorpha: A Resource for Invasive Species Research.</title>
        <authorList>
            <person name="McCartney M.A."/>
            <person name="Auch B."/>
            <person name="Kono T."/>
            <person name="Mallez S."/>
            <person name="Zhang Y."/>
            <person name="Obille A."/>
            <person name="Becker A."/>
            <person name="Abrahante J.E."/>
            <person name="Garbe J."/>
            <person name="Badalamenti J.P."/>
            <person name="Herman A."/>
            <person name="Mangelson H."/>
            <person name="Liachko I."/>
            <person name="Sullivan S."/>
            <person name="Sone E.D."/>
            <person name="Koren S."/>
            <person name="Silverstein K.A.T."/>
            <person name="Beckman K.B."/>
            <person name="Gohl D.M."/>
        </authorList>
    </citation>
    <scope>NUCLEOTIDE SEQUENCE</scope>
    <source>
        <strain evidence="1">Duluth1</strain>
        <tissue evidence="1">Whole animal</tissue>
    </source>
</reference>
<keyword evidence="2" id="KW-1185">Reference proteome</keyword>
<proteinExistence type="predicted"/>
<name>A0A9D4BTC1_DREPO</name>
<evidence type="ECO:0000313" key="2">
    <source>
        <dbReference type="Proteomes" id="UP000828390"/>
    </source>
</evidence>
<sequence>MSLADWFSGLKKRRSDIHVEKPQKLSLARAKASSPEILEHYCSDLKNIMEELT</sequence>
<dbReference type="EMBL" id="JAIWYP010000014">
    <property type="protein sequence ID" value="KAH3707657.1"/>
    <property type="molecule type" value="Genomic_DNA"/>
</dbReference>
<gene>
    <name evidence="1" type="ORF">DPMN_067067</name>
</gene>
<comment type="caution">
    <text evidence="1">The sequence shown here is derived from an EMBL/GenBank/DDBJ whole genome shotgun (WGS) entry which is preliminary data.</text>
</comment>
<dbReference type="Proteomes" id="UP000828390">
    <property type="component" value="Unassembled WGS sequence"/>
</dbReference>
<dbReference type="AlphaFoldDB" id="A0A9D4BTC1"/>
<organism evidence="1 2">
    <name type="scientific">Dreissena polymorpha</name>
    <name type="common">Zebra mussel</name>
    <name type="synonym">Mytilus polymorpha</name>
    <dbReference type="NCBI Taxonomy" id="45954"/>
    <lineage>
        <taxon>Eukaryota</taxon>
        <taxon>Metazoa</taxon>
        <taxon>Spiralia</taxon>
        <taxon>Lophotrochozoa</taxon>
        <taxon>Mollusca</taxon>
        <taxon>Bivalvia</taxon>
        <taxon>Autobranchia</taxon>
        <taxon>Heteroconchia</taxon>
        <taxon>Euheterodonta</taxon>
        <taxon>Imparidentia</taxon>
        <taxon>Neoheterodontei</taxon>
        <taxon>Myida</taxon>
        <taxon>Dreissenoidea</taxon>
        <taxon>Dreissenidae</taxon>
        <taxon>Dreissena</taxon>
    </lineage>
</organism>
<evidence type="ECO:0000313" key="1">
    <source>
        <dbReference type="EMBL" id="KAH3707657.1"/>
    </source>
</evidence>